<feature type="transmembrane region" description="Helical" evidence="2">
    <location>
        <begin position="53"/>
        <end position="75"/>
    </location>
</feature>
<keyword evidence="2" id="KW-0472">Membrane</keyword>
<dbReference type="GO" id="GO:0008061">
    <property type="term" value="F:chitin binding"/>
    <property type="evidence" value="ECO:0007669"/>
    <property type="project" value="InterPro"/>
</dbReference>
<evidence type="ECO:0000256" key="1">
    <source>
        <dbReference type="SAM" id="MobiDB-lite"/>
    </source>
</evidence>
<name>A0A1I7U9Q0_9PELO</name>
<accession>A0A1I7U9Q0</accession>
<proteinExistence type="predicted"/>
<feature type="domain" description="GH18" evidence="3">
    <location>
        <begin position="94"/>
        <end position="440"/>
    </location>
</feature>
<dbReference type="Pfam" id="PF00704">
    <property type="entry name" value="Glyco_hydro_18"/>
    <property type="match status" value="1"/>
</dbReference>
<keyword evidence="2" id="KW-0812">Transmembrane</keyword>
<dbReference type="Gene3D" id="3.20.20.80">
    <property type="entry name" value="Glycosidases"/>
    <property type="match status" value="1"/>
</dbReference>
<dbReference type="PANTHER" id="PTHR46073:SF1">
    <property type="entry name" value="GH18 DOMAIN-CONTAINING PROTEIN-RELATED"/>
    <property type="match status" value="1"/>
</dbReference>
<protein>
    <submittedName>
        <fullName evidence="5">Glyco_18 domain-containing protein</fullName>
    </submittedName>
</protein>
<dbReference type="Gene3D" id="3.10.50.10">
    <property type="match status" value="1"/>
</dbReference>
<evidence type="ECO:0000256" key="2">
    <source>
        <dbReference type="SAM" id="Phobius"/>
    </source>
</evidence>
<evidence type="ECO:0000259" key="3">
    <source>
        <dbReference type="PROSITE" id="PS51910"/>
    </source>
</evidence>
<dbReference type="eggNOG" id="KOG2806">
    <property type="taxonomic scope" value="Eukaryota"/>
</dbReference>
<feature type="region of interest" description="Disordered" evidence="1">
    <location>
        <begin position="1"/>
        <end position="23"/>
    </location>
</feature>
<dbReference type="InterPro" id="IPR011583">
    <property type="entry name" value="Chitinase_II/V-like_cat"/>
</dbReference>
<dbReference type="PANTHER" id="PTHR46073">
    <property type="entry name" value="CHITINASE"/>
    <property type="match status" value="1"/>
</dbReference>
<organism evidence="4 5">
    <name type="scientific">Caenorhabditis tropicalis</name>
    <dbReference type="NCBI Taxonomy" id="1561998"/>
    <lineage>
        <taxon>Eukaryota</taxon>
        <taxon>Metazoa</taxon>
        <taxon>Ecdysozoa</taxon>
        <taxon>Nematoda</taxon>
        <taxon>Chromadorea</taxon>
        <taxon>Rhabditida</taxon>
        <taxon>Rhabditina</taxon>
        <taxon>Rhabditomorpha</taxon>
        <taxon>Rhabditoidea</taxon>
        <taxon>Rhabditidae</taxon>
        <taxon>Peloderinae</taxon>
        <taxon>Caenorhabditis</taxon>
    </lineage>
</organism>
<dbReference type="InterPro" id="IPR001223">
    <property type="entry name" value="Glyco_hydro18_cat"/>
</dbReference>
<keyword evidence="2" id="KW-1133">Transmembrane helix</keyword>
<dbReference type="Proteomes" id="UP000095282">
    <property type="component" value="Unplaced"/>
</dbReference>
<dbReference type="GO" id="GO:0005975">
    <property type="term" value="P:carbohydrate metabolic process"/>
    <property type="evidence" value="ECO:0007669"/>
    <property type="project" value="InterPro"/>
</dbReference>
<dbReference type="WBParaSite" id="Csp11.Scaffold629.g16289.t1">
    <property type="protein sequence ID" value="Csp11.Scaffold629.g16289.t1"/>
    <property type="gene ID" value="Csp11.Scaffold629.g16289"/>
</dbReference>
<dbReference type="PROSITE" id="PS51910">
    <property type="entry name" value="GH18_2"/>
    <property type="match status" value="1"/>
</dbReference>
<dbReference type="InterPro" id="IPR029070">
    <property type="entry name" value="Chitinase_insertion_sf"/>
</dbReference>
<evidence type="ECO:0000313" key="5">
    <source>
        <dbReference type="WBParaSite" id="Csp11.Scaffold629.g16289.t1"/>
    </source>
</evidence>
<reference evidence="5" key="1">
    <citation type="submission" date="2016-11" db="UniProtKB">
        <authorList>
            <consortium name="WormBaseParasite"/>
        </authorList>
    </citation>
    <scope>IDENTIFICATION</scope>
</reference>
<dbReference type="AlphaFoldDB" id="A0A1I7U9Q0"/>
<evidence type="ECO:0000313" key="4">
    <source>
        <dbReference type="Proteomes" id="UP000095282"/>
    </source>
</evidence>
<dbReference type="SMART" id="SM00636">
    <property type="entry name" value="Glyco_18"/>
    <property type="match status" value="1"/>
</dbReference>
<dbReference type="InterPro" id="IPR017853">
    <property type="entry name" value="GH"/>
</dbReference>
<dbReference type="STRING" id="1561998.A0A1I7U9Q0"/>
<dbReference type="SUPFAM" id="SSF51445">
    <property type="entry name" value="(Trans)glycosidases"/>
    <property type="match status" value="1"/>
</dbReference>
<sequence length="455" mass="53678">MSVQYQNIPERPPEYNSLSNPDPPNVPLIMIPVRKEIRQVAERQKRNQVVKRYACVLFSVFLLFVLGFLVAHFLWVHLWKHDTESRNIQRHCKRRLVGYYSDWDDRNITGKQIEKLTHLVFIGVRMKADGKIEFESDERRVLFFNMKTKVRNMKSNVQVLFSTDYYSYNRELVSLIMKESKTRKVWIDSISSFILEQQLDGVEIYYRWPITKEEKENFVFFVRELRYKLERMEKLTRRHSPYIITMVTDSSLDSETFIHDLMKSVDFFSVETDNFYSPTHPSEIVGPLSPLFSANDGESIDDAMKKLICKSREPSRFDITLPFRGSYFEKVKHPMNTSDELYRSVDLVDGQSQGALIAWSDLKNREFDFNKAIWHDESKTSYIWDEENQKLYTFDDARSLKEKVKYAVSRNLGGIAVRELEMDDNANTLLNAVTSIDTCLDSEKDDVKYDCENFN</sequence>
<keyword evidence="4" id="KW-1185">Reference proteome</keyword>